<keyword evidence="2" id="KW-1185">Reference proteome</keyword>
<dbReference type="RefSeq" id="WP_378280199.1">
    <property type="nucleotide sequence ID" value="NZ_JBHSON010000004.1"/>
</dbReference>
<comment type="caution">
    <text evidence="1">The sequence shown here is derived from an EMBL/GenBank/DDBJ whole genome shotgun (WGS) entry which is preliminary data.</text>
</comment>
<accession>A0ABW0ZVC3</accession>
<proteinExistence type="predicted"/>
<organism evidence="1 2">
    <name type="scientific">Actinomadura rugatobispora</name>
    <dbReference type="NCBI Taxonomy" id="1994"/>
    <lineage>
        <taxon>Bacteria</taxon>
        <taxon>Bacillati</taxon>
        <taxon>Actinomycetota</taxon>
        <taxon>Actinomycetes</taxon>
        <taxon>Streptosporangiales</taxon>
        <taxon>Thermomonosporaceae</taxon>
        <taxon>Actinomadura</taxon>
    </lineage>
</organism>
<name>A0ABW0ZVC3_9ACTN</name>
<gene>
    <name evidence="1" type="ORF">ACFPZN_03915</name>
</gene>
<protein>
    <recommendedName>
        <fullName evidence="3">Transposase</fullName>
    </recommendedName>
</protein>
<sequence>MLILNAAHLRKTLSEYETHFNEQRPHRALHQACPLRALPDPVDTENKVTRQDRLGGLLHEYQQVA</sequence>
<evidence type="ECO:0000313" key="2">
    <source>
        <dbReference type="Proteomes" id="UP001596074"/>
    </source>
</evidence>
<evidence type="ECO:0008006" key="3">
    <source>
        <dbReference type="Google" id="ProtNLM"/>
    </source>
</evidence>
<reference evidence="2" key="1">
    <citation type="journal article" date="2019" name="Int. J. Syst. Evol. Microbiol.">
        <title>The Global Catalogue of Microorganisms (GCM) 10K type strain sequencing project: providing services to taxonomists for standard genome sequencing and annotation.</title>
        <authorList>
            <consortium name="The Broad Institute Genomics Platform"/>
            <consortium name="The Broad Institute Genome Sequencing Center for Infectious Disease"/>
            <person name="Wu L."/>
            <person name="Ma J."/>
        </authorList>
    </citation>
    <scope>NUCLEOTIDE SEQUENCE [LARGE SCALE GENOMIC DNA]</scope>
    <source>
        <strain evidence="2">KCTC 42087</strain>
    </source>
</reference>
<evidence type="ECO:0000313" key="1">
    <source>
        <dbReference type="EMBL" id="MFC5744755.1"/>
    </source>
</evidence>
<dbReference type="EMBL" id="JBHSON010000004">
    <property type="protein sequence ID" value="MFC5744755.1"/>
    <property type="molecule type" value="Genomic_DNA"/>
</dbReference>
<dbReference type="Proteomes" id="UP001596074">
    <property type="component" value="Unassembled WGS sequence"/>
</dbReference>